<protein>
    <submittedName>
        <fullName evidence="1">5894_t:CDS:1</fullName>
    </submittedName>
</protein>
<sequence>MPLPYGGAISFIYTTNLSNNSDNLQVQTFYLDTMVNGDVLYTASNRQGYCGVFSNNTVWFMQDDHYGFGITKLTTIDVNK</sequence>
<dbReference type="AlphaFoldDB" id="A0A9N9GDP8"/>
<comment type="caution">
    <text evidence="1">The sequence shown here is derived from an EMBL/GenBank/DDBJ whole genome shotgun (WGS) entry which is preliminary data.</text>
</comment>
<gene>
    <name evidence="1" type="ORF">RFULGI_LOCUS6389</name>
</gene>
<accession>A0A9N9GDP8</accession>
<organism evidence="1 2">
    <name type="scientific">Racocetra fulgida</name>
    <dbReference type="NCBI Taxonomy" id="60492"/>
    <lineage>
        <taxon>Eukaryota</taxon>
        <taxon>Fungi</taxon>
        <taxon>Fungi incertae sedis</taxon>
        <taxon>Mucoromycota</taxon>
        <taxon>Glomeromycotina</taxon>
        <taxon>Glomeromycetes</taxon>
        <taxon>Diversisporales</taxon>
        <taxon>Gigasporaceae</taxon>
        <taxon>Racocetra</taxon>
    </lineage>
</organism>
<evidence type="ECO:0000313" key="1">
    <source>
        <dbReference type="EMBL" id="CAG8595187.1"/>
    </source>
</evidence>
<reference evidence="1" key="1">
    <citation type="submission" date="2021-06" db="EMBL/GenBank/DDBJ databases">
        <authorList>
            <person name="Kallberg Y."/>
            <person name="Tangrot J."/>
            <person name="Rosling A."/>
        </authorList>
    </citation>
    <scope>NUCLEOTIDE SEQUENCE</scope>
    <source>
        <strain evidence="1">IN212</strain>
    </source>
</reference>
<name>A0A9N9GDP8_9GLOM</name>
<evidence type="ECO:0000313" key="2">
    <source>
        <dbReference type="Proteomes" id="UP000789396"/>
    </source>
</evidence>
<dbReference type="EMBL" id="CAJVPZ010008179">
    <property type="protein sequence ID" value="CAG8595187.1"/>
    <property type="molecule type" value="Genomic_DNA"/>
</dbReference>
<proteinExistence type="predicted"/>
<dbReference type="Proteomes" id="UP000789396">
    <property type="component" value="Unassembled WGS sequence"/>
</dbReference>
<keyword evidence="2" id="KW-1185">Reference proteome</keyword>
<feature type="non-terminal residue" evidence="1">
    <location>
        <position position="80"/>
    </location>
</feature>